<name>A0A2U8UMV4_9CAUD</name>
<dbReference type="Proteomes" id="UP000246494">
    <property type="component" value="Segment"/>
</dbReference>
<accession>A0A2U8UMV4</accession>
<keyword evidence="3" id="KW-1185">Reference proteome</keyword>
<dbReference type="Pfam" id="PF24010">
    <property type="entry name" value="DUF7324"/>
    <property type="match status" value="1"/>
</dbReference>
<evidence type="ECO:0000259" key="1">
    <source>
        <dbReference type="Pfam" id="PF24009"/>
    </source>
</evidence>
<dbReference type="KEGG" id="vg:77930525"/>
<dbReference type="GeneID" id="77930525"/>
<organism evidence="2 3">
    <name type="scientific">Gordonia phage Easley</name>
    <dbReference type="NCBI Taxonomy" id="2182395"/>
    <lineage>
        <taxon>Viruses</taxon>
        <taxon>Duplodnaviria</taxon>
        <taxon>Heunggongvirae</taxon>
        <taxon>Uroviricota</taxon>
        <taxon>Caudoviricetes</taxon>
        <taxon>Beenievirus</taxon>
        <taxon>Beenievirus easley</taxon>
    </lineage>
</organism>
<dbReference type="EMBL" id="MH155867">
    <property type="protein sequence ID" value="AWN05067.1"/>
    <property type="molecule type" value="Genomic_DNA"/>
</dbReference>
<dbReference type="InterPro" id="IPR055748">
    <property type="entry name" value="DUF7324"/>
</dbReference>
<gene>
    <name evidence="2" type="primary">42</name>
    <name evidence="2" type="ORF">SEA_EASLEY_42</name>
</gene>
<reference evidence="3" key="1">
    <citation type="submission" date="2018-04" db="EMBL/GenBank/DDBJ databases">
        <authorList>
            <person name="Go L.Y."/>
            <person name="Mitchell J.A."/>
        </authorList>
    </citation>
    <scope>NUCLEOTIDE SEQUENCE [LARGE SCALE GENOMIC DNA]</scope>
</reference>
<feature type="domain" description="DUF7323" evidence="1">
    <location>
        <begin position="1"/>
        <end position="52"/>
    </location>
</feature>
<dbReference type="RefSeq" id="YP_010654674.1">
    <property type="nucleotide sequence ID" value="NC_070814.1"/>
</dbReference>
<protein>
    <recommendedName>
        <fullName evidence="1">DUF7323 domain-containing protein</fullName>
    </recommendedName>
</protein>
<dbReference type="Pfam" id="PF24009">
    <property type="entry name" value="DUF7323"/>
    <property type="match status" value="1"/>
</dbReference>
<sequence>MTAAVWRPTPGEAYPVLGVEGYDVRCADAVVELPDGATALTSIPLCDIEVRRSVRVFASGGLVGSGSTPLMSDDPTLCTYTLPAGAKNHQNIVAALTADFTPRFTDHSTPEGCRCAERAEGPLTPTLTRVQAPDVEEAPGVTNFPK</sequence>
<dbReference type="InterPro" id="IPR055747">
    <property type="entry name" value="DUF7323"/>
</dbReference>
<evidence type="ECO:0000313" key="3">
    <source>
        <dbReference type="Proteomes" id="UP000246494"/>
    </source>
</evidence>
<evidence type="ECO:0000313" key="2">
    <source>
        <dbReference type="EMBL" id="AWN05067.1"/>
    </source>
</evidence>
<proteinExistence type="predicted"/>